<dbReference type="OrthoDB" id="5729301at2759"/>
<dbReference type="RefSeq" id="XP_028478848.1">
    <property type="nucleotide sequence ID" value="XM_028619876.1"/>
</dbReference>
<keyword evidence="2" id="KW-1185">Reference proteome</keyword>
<comment type="caution">
    <text evidence="1">The sequence shown here is derived from an EMBL/GenBank/DDBJ whole genome shotgun (WGS) entry which is preliminary data.</text>
</comment>
<dbReference type="GeneID" id="39588815"/>
<gene>
    <name evidence="1" type="ORF">EHS24_004272</name>
</gene>
<reference evidence="1 2" key="1">
    <citation type="submission" date="2018-11" db="EMBL/GenBank/DDBJ databases">
        <title>Genome sequence of Apiotrichum porosum DSM 27194.</title>
        <authorList>
            <person name="Aliyu H."/>
            <person name="Gorte O."/>
            <person name="Ochsenreither K."/>
        </authorList>
    </citation>
    <scope>NUCLEOTIDE SEQUENCE [LARGE SCALE GENOMIC DNA]</scope>
    <source>
        <strain evidence="1 2">DSM 27194</strain>
    </source>
</reference>
<name>A0A427Y4Q4_9TREE</name>
<accession>A0A427Y4Q4</accession>
<dbReference type="EMBL" id="RSCE01000002">
    <property type="protein sequence ID" value="RSH86063.1"/>
    <property type="molecule type" value="Genomic_DNA"/>
</dbReference>
<protein>
    <submittedName>
        <fullName evidence="1">Uncharacterized protein</fullName>
    </submittedName>
</protein>
<evidence type="ECO:0000313" key="1">
    <source>
        <dbReference type="EMBL" id="RSH86063.1"/>
    </source>
</evidence>
<dbReference type="Proteomes" id="UP000279236">
    <property type="component" value="Unassembled WGS sequence"/>
</dbReference>
<dbReference type="AlphaFoldDB" id="A0A427Y4Q4"/>
<sequence length="312" mass="34937">MTLAPDATELARRLVGSVLIVGLNDHGLQVAKELRKDGVRKLKLLDGNRTLLDRARKELDDRGKDDWHSLDFIHEDPATLSERDPSVLAAPDVIITSDQTSYFEVDLDTCRWQKGHEPFVLSRCSGFSCKVQSVYRHIVVFFGESIHRGPLSWTAERRMWVSQIMIERLPVTFLPVYLAGSAVGSVLDKIPPSKRKSSSLTSHQRVSQAKTACEGLAKQRGINKPVLREALDIVQVMCAGGYTAEPRVVQIMAQLVAYEALAFRQVGAFVCLFGFSLYAYEAYHHPPKFVTKALNRELDQIEKEDKEGNTAV</sequence>
<evidence type="ECO:0000313" key="2">
    <source>
        <dbReference type="Proteomes" id="UP000279236"/>
    </source>
</evidence>
<organism evidence="1 2">
    <name type="scientific">Apiotrichum porosum</name>
    <dbReference type="NCBI Taxonomy" id="105984"/>
    <lineage>
        <taxon>Eukaryota</taxon>
        <taxon>Fungi</taxon>
        <taxon>Dikarya</taxon>
        <taxon>Basidiomycota</taxon>
        <taxon>Agaricomycotina</taxon>
        <taxon>Tremellomycetes</taxon>
        <taxon>Trichosporonales</taxon>
        <taxon>Trichosporonaceae</taxon>
        <taxon>Apiotrichum</taxon>
    </lineage>
</organism>
<proteinExistence type="predicted"/>